<proteinExistence type="predicted"/>
<evidence type="ECO:0000313" key="2">
    <source>
        <dbReference type="Proteomes" id="UP001060215"/>
    </source>
</evidence>
<dbReference type="EMBL" id="CM045772">
    <property type="protein sequence ID" value="KAI7986404.1"/>
    <property type="molecule type" value="Genomic_DNA"/>
</dbReference>
<keyword evidence="2" id="KW-1185">Reference proteome</keyword>
<name>A0ACC0FDJ7_9ERIC</name>
<protein>
    <submittedName>
        <fullName evidence="1">Uncharacterized protein</fullName>
    </submittedName>
</protein>
<dbReference type="Proteomes" id="UP001060215">
    <property type="component" value="Chromosome 15"/>
</dbReference>
<evidence type="ECO:0000313" key="1">
    <source>
        <dbReference type="EMBL" id="KAI7986404.1"/>
    </source>
</evidence>
<reference evidence="1 2" key="1">
    <citation type="journal article" date="2022" name="Plant J.">
        <title>Chromosome-level genome of Camellia lanceoleosa provides a valuable resource for understanding genome evolution and self-incompatibility.</title>
        <authorList>
            <person name="Gong W."/>
            <person name="Xiao S."/>
            <person name="Wang L."/>
            <person name="Liao Z."/>
            <person name="Chang Y."/>
            <person name="Mo W."/>
            <person name="Hu G."/>
            <person name="Li W."/>
            <person name="Zhao G."/>
            <person name="Zhu H."/>
            <person name="Hu X."/>
            <person name="Ji K."/>
            <person name="Xiang X."/>
            <person name="Song Q."/>
            <person name="Yuan D."/>
            <person name="Jin S."/>
            <person name="Zhang L."/>
        </authorList>
    </citation>
    <scope>NUCLEOTIDE SEQUENCE [LARGE SCALE GENOMIC DNA]</scope>
    <source>
        <strain evidence="1">SQ_2022a</strain>
    </source>
</reference>
<gene>
    <name evidence="1" type="ORF">LOK49_LG14G02209</name>
</gene>
<comment type="caution">
    <text evidence="1">The sequence shown here is derived from an EMBL/GenBank/DDBJ whole genome shotgun (WGS) entry which is preliminary data.</text>
</comment>
<organism evidence="1 2">
    <name type="scientific">Camellia lanceoleosa</name>
    <dbReference type="NCBI Taxonomy" id="1840588"/>
    <lineage>
        <taxon>Eukaryota</taxon>
        <taxon>Viridiplantae</taxon>
        <taxon>Streptophyta</taxon>
        <taxon>Embryophyta</taxon>
        <taxon>Tracheophyta</taxon>
        <taxon>Spermatophyta</taxon>
        <taxon>Magnoliopsida</taxon>
        <taxon>eudicotyledons</taxon>
        <taxon>Gunneridae</taxon>
        <taxon>Pentapetalae</taxon>
        <taxon>asterids</taxon>
        <taxon>Ericales</taxon>
        <taxon>Theaceae</taxon>
        <taxon>Camellia</taxon>
    </lineage>
</organism>
<accession>A0ACC0FDJ7</accession>
<sequence>MGFLHKLWDETLAGPAPDSGLGKLRKYNSFSAARSTTPDDDDVPISRSITILRTNSNSAAFRKLDSGSLPSSPAASTTPTSPFSPATPRGHFKRLTRRESTPDYPSERADPRNPTVYDWIVINALDR</sequence>